<dbReference type="OrthoDB" id="2013972at2759"/>
<name>A0A7G3ZC53_9SACH</name>
<dbReference type="EMBL" id="CP059246">
    <property type="protein sequence ID" value="QLL31089.1"/>
    <property type="molecule type" value="Genomic_DNA"/>
</dbReference>
<comment type="subcellular location">
    <subcellularLocation>
        <location evidence="15">Endoplasmic reticulum membrane</location>
        <topology evidence="15">Single-pass type II membrane protein</topology>
    </subcellularLocation>
    <subcellularLocation>
        <location evidence="15">Golgi apparatus membrane</location>
        <topology evidence="15">Single-pass type II membrane protein</topology>
    </subcellularLocation>
</comment>
<evidence type="ECO:0000256" key="15">
    <source>
        <dbReference type="RuleBase" id="RU369019"/>
    </source>
</evidence>
<evidence type="ECO:0000256" key="13">
    <source>
        <dbReference type="ARBA" id="ARBA00023180"/>
    </source>
</evidence>
<evidence type="ECO:0000256" key="2">
    <source>
        <dbReference type="ARBA" id="ARBA00022468"/>
    </source>
</evidence>
<keyword evidence="7" id="KW-0931">ER-Golgi transport</keyword>
<dbReference type="GO" id="GO:0006888">
    <property type="term" value="P:endoplasmic reticulum to Golgi vesicle-mediated transport"/>
    <property type="evidence" value="ECO:0007669"/>
    <property type="project" value="UniProtKB-UniRule"/>
</dbReference>
<comment type="similarity">
    <text evidence="14 15">Belongs to the WD repeat SEC12 family.</text>
</comment>
<keyword evidence="5 15" id="KW-0677">Repeat</keyword>
<dbReference type="GO" id="GO:0000139">
    <property type="term" value="C:Golgi membrane"/>
    <property type="evidence" value="ECO:0007669"/>
    <property type="project" value="UniProtKB-SubCell"/>
</dbReference>
<keyword evidence="18" id="KW-1185">Reference proteome</keyword>
<evidence type="ECO:0000256" key="8">
    <source>
        <dbReference type="ARBA" id="ARBA00022927"/>
    </source>
</evidence>
<feature type="compositionally biased region" description="Polar residues" evidence="16">
    <location>
        <begin position="660"/>
        <end position="689"/>
    </location>
</feature>
<comment type="function">
    <text evidence="15">Guanine nucleotide-exchange factor (GEF) required for the formation or budding of transport vesicles from the ER.</text>
</comment>
<evidence type="ECO:0000256" key="5">
    <source>
        <dbReference type="ARBA" id="ARBA00022737"/>
    </source>
</evidence>
<dbReference type="InterPro" id="IPR045260">
    <property type="entry name" value="Sec12-like"/>
</dbReference>
<dbReference type="GO" id="GO:0005096">
    <property type="term" value="F:GTPase activator activity"/>
    <property type="evidence" value="ECO:0007669"/>
    <property type="project" value="UniProtKB-KW"/>
</dbReference>
<keyword evidence="6 15" id="KW-0256">Endoplasmic reticulum</keyword>
<evidence type="ECO:0000313" key="17">
    <source>
        <dbReference type="EMBL" id="QLL31089.1"/>
    </source>
</evidence>
<dbReference type="Proteomes" id="UP000515788">
    <property type="component" value="Chromosome 1"/>
</dbReference>
<keyword evidence="9" id="KW-0735">Signal-anchor</keyword>
<gene>
    <name evidence="17" type="ORF">HG536_0A09060</name>
</gene>
<keyword evidence="10 15" id="KW-1133">Transmembrane helix</keyword>
<organism evidence="17 18">
    <name type="scientific">Torulaspora globosa</name>
    <dbReference type="NCBI Taxonomy" id="48254"/>
    <lineage>
        <taxon>Eukaryota</taxon>
        <taxon>Fungi</taxon>
        <taxon>Dikarya</taxon>
        <taxon>Ascomycota</taxon>
        <taxon>Saccharomycotina</taxon>
        <taxon>Saccharomycetes</taxon>
        <taxon>Saccharomycetales</taxon>
        <taxon>Saccharomycetaceae</taxon>
        <taxon>Torulaspora</taxon>
    </lineage>
</organism>
<keyword evidence="4 15" id="KW-0812">Transmembrane</keyword>
<evidence type="ECO:0000256" key="12">
    <source>
        <dbReference type="ARBA" id="ARBA00023136"/>
    </source>
</evidence>
<feature type="compositionally biased region" description="Basic and acidic residues" evidence="16">
    <location>
        <begin position="600"/>
        <end position="612"/>
    </location>
</feature>
<dbReference type="Pfam" id="PF00400">
    <property type="entry name" value="WD40"/>
    <property type="match status" value="1"/>
</dbReference>
<evidence type="ECO:0000256" key="7">
    <source>
        <dbReference type="ARBA" id="ARBA00022892"/>
    </source>
</evidence>
<dbReference type="KEGG" id="tgb:HG536_0A09060"/>
<dbReference type="RefSeq" id="XP_037137764.1">
    <property type="nucleotide sequence ID" value="XM_037281869.1"/>
</dbReference>
<feature type="transmembrane region" description="Helical" evidence="15">
    <location>
        <begin position="182"/>
        <end position="203"/>
    </location>
</feature>
<keyword evidence="13" id="KW-0325">Glycoprotein</keyword>
<keyword evidence="1 15" id="KW-0813">Transport</keyword>
<dbReference type="PANTHER" id="PTHR23284:SF0">
    <property type="entry name" value="PROLACTIN REGULATORY ELEMENT-BINDING PROTEIN"/>
    <property type="match status" value="1"/>
</dbReference>
<keyword evidence="2" id="KW-0343">GTPase activation</keyword>
<protein>
    <recommendedName>
        <fullName evidence="15">Guanine nucleotide-exchange factor SEC12</fullName>
    </recommendedName>
</protein>
<keyword evidence="3 15" id="KW-0853">WD repeat</keyword>
<dbReference type="GeneID" id="59324186"/>
<dbReference type="GO" id="GO:0005789">
    <property type="term" value="C:endoplasmic reticulum membrane"/>
    <property type="evidence" value="ECO:0007669"/>
    <property type="project" value="UniProtKB-SubCell"/>
</dbReference>
<sequence>MKFTSSTYNVGYPVYGSKFLNNTMLLVAGGGGEGNNGIPNKLTVLRVDFEKKKVVKRFREITLDPNDDSPTTLDAANDLILMGCNENSEKIKSGGGNRNLRKFVYENEHLRFVASVDFDGSVSPEDYTKLLYMSRDGSVGAIASSKVPTVIRIIDPRSLEEKYEIETGHDVKDMHFAPDGKVIGYITASTLEIISIVTGRFIIRKSDFDKNYILSKVRFLTDDVVLIAASLQKGTGVVLIKISLKSGSATVLKTKLITNKFKGFTSMDVDANNQLAVIAGNDNSIALVKLKDFSLGRIFKQVHGFAITRVAFSPDSKLIASVSAANTVNVIRVPEGFALSTSLSSKIWRFFVNFILIIVIASLAQFSYRYNLHERSYKFLKHQYLARRNGSSGGIDILKQTTLVGDIVSQMTTTQAFDTTEKFVETSAFNSHTVGDYMAHGTDDDVWLSESWVTSTSLPHRSSENMQAGYAGSSSVITMVSGSVSNEPEQVSDLSATASKVTDRDSYSSLIHFGDQRSEKNTNLDNAKISSQSYSAQKTDVISAAYQFRPDTAVAMSIHTSSTWASEGGQKPTKTSITSLSVKTAERAEIHTRSTSSESLVERQNESNEKSQRPIQASSSVAEAPLDINQAAINDRSSKSTSGAIIETNLAQSVKEVETKTSQAQSSTHLRSATTNSVTKAVSKSSGVLTTQSASKATSKESSSGTEEQSSRTKADMTSTESEGPGHAAVTTEDEFRLEILDPSGAEIDYDLFEEKTPEPNELLSAERDMTTPTGSIASMQDSTRSSVAIPVGEESLETGKDNEHSAVEPTQEKAKLAGDDAMTNSHSEEVKFHVEITTKPSSSSPDLPVSSNEVVATGISGAPKSPIPAAVQASSNEVQASKESLKGTTAWKHMKATDISRKITAASELPLEIANESTKSTSARSFAKAESESAKHAEISFKNEMKPSETVTSIQANTISAHSETEVTEQTSIGSTADESSISSAAQDTVIYDEL</sequence>
<evidence type="ECO:0000256" key="6">
    <source>
        <dbReference type="ARBA" id="ARBA00022824"/>
    </source>
</evidence>
<evidence type="ECO:0000256" key="14">
    <source>
        <dbReference type="ARBA" id="ARBA00061254"/>
    </source>
</evidence>
<keyword evidence="11" id="KW-0333">Golgi apparatus</keyword>
<accession>A0A7G3ZC53</accession>
<dbReference type="AlphaFoldDB" id="A0A7G3ZC53"/>
<dbReference type="InterPro" id="IPR001680">
    <property type="entry name" value="WD40_rpt"/>
</dbReference>
<proteinExistence type="inferred from homology"/>
<dbReference type="GO" id="GO:0003400">
    <property type="term" value="P:regulation of COPII vesicle coating"/>
    <property type="evidence" value="ECO:0007669"/>
    <property type="project" value="UniProtKB-UniRule"/>
</dbReference>
<feature type="region of interest" description="Disordered" evidence="16">
    <location>
        <begin position="917"/>
        <end position="996"/>
    </location>
</feature>
<evidence type="ECO:0000256" key="3">
    <source>
        <dbReference type="ARBA" id="ARBA00022574"/>
    </source>
</evidence>
<evidence type="ECO:0000256" key="1">
    <source>
        <dbReference type="ARBA" id="ARBA00022448"/>
    </source>
</evidence>
<feature type="region of interest" description="Disordered" evidence="16">
    <location>
        <begin position="562"/>
        <end position="623"/>
    </location>
</feature>
<evidence type="ECO:0000256" key="4">
    <source>
        <dbReference type="ARBA" id="ARBA00022692"/>
    </source>
</evidence>
<evidence type="ECO:0000256" key="16">
    <source>
        <dbReference type="SAM" id="MobiDB-lite"/>
    </source>
</evidence>
<feature type="compositionally biased region" description="Polar residues" evidence="16">
    <location>
        <begin position="572"/>
        <end position="582"/>
    </location>
</feature>
<evidence type="ECO:0000313" key="18">
    <source>
        <dbReference type="Proteomes" id="UP000515788"/>
    </source>
</evidence>
<dbReference type="Gene3D" id="2.130.10.10">
    <property type="entry name" value="YVTN repeat-like/Quinoprotein amine dehydrogenase"/>
    <property type="match status" value="1"/>
</dbReference>
<dbReference type="PANTHER" id="PTHR23284">
    <property type="entry name" value="PROLACTIN REGULATORY ELEMENT BINDING PROTEIN"/>
    <property type="match status" value="1"/>
</dbReference>
<feature type="compositionally biased region" description="Low complexity" evidence="16">
    <location>
        <begin position="690"/>
        <end position="708"/>
    </location>
</feature>
<evidence type="ECO:0000256" key="9">
    <source>
        <dbReference type="ARBA" id="ARBA00022968"/>
    </source>
</evidence>
<evidence type="ECO:0000256" key="10">
    <source>
        <dbReference type="ARBA" id="ARBA00022989"/>
    </source>
</evidence>
<evidence type="ECO:0000256" key="11">
    <source>
        <dbReference type="ARBA" id="ARBA00023034"/>
    </source>
</evidence>
<keyword evidence="8 15" id="KW-0653">Protein transport</keyword>
<keyword evidence="12 15" id="KW-0472">Membrane</keyword>
<feature type="transmembrane region" description="Helical" evidence="15">
    <location>
        <begin position="350"/>
        <end position="368"/>
    </location>
</feature>
<dbReference type="SUPFAM" id="SSF69322">
    <property type="entry name" value="Tricorn protease domain 2"/>
    <property type="match status" value="1"/>
</dbReference>
<feature type="compositionally biased region" description="Polar residues" evidence="16">
    <location>
        <begin position="950"/>
        <end position="988"/>
    </location>
</feature>
<reference evidence="17 18" key="1">
    <citation type="submission" date="2020-06" db="EMBL/GenBank/DDBJ databases">
        <title>The yeast mating-type switching endonuclease HO is a domesticated member of an unorthodox homing genetic element family.</title>
        <authorList>
            <person name="Coughlan A.Y."/>
            <person name="Lombardi L."/>
            <person name="Braun-Galleani S."/>
            <person name="Martos A.R."/>
            <person name="Galeote V."/>
            <person name="Bigey F."/>
            <person name="Dequin S."/>
            <person name="Byrne K.P."/>
            <person name="Wolfe K.H."/>
        </authorList>
    </citation>
    <scope>NUCLEOTIDE SEQUENCE [LARGE SCALE GENOMIC DNA]</scope>
    <source>
        <strain evidence="17 18">CBS764</strain>
    </source>
</reference>
<dbReference type="GO" id="GO:0015031">
    <property type="term" value="P:protein transport"/>
    <property type="evidence" value="ECO:0007669"/>
    <property type="project" value="UniProtKB-KW"/>
</dbReference>
<dbReference type="InterPro" id="IPR015943">
    <property type="entry name" value="WD40/YVTN_repeat-like_dom_sf"/>
</dbReference>
<dbReference type="FunFam" id="2.130.10.10:FF:000597">
    <property type="entry name" value="Guanine nucleotide-exchange factor SEC12"/>
    <property type="match status" value="1"/>
</dbReference>
<comment type="caution">
    <text evidence="15">Lacks conserved residue(s) required for the propagation of feature annotation.</text>
</comment>
<dbReference type="SMART" id="SM00320">
    <property type="entry name" value="WD40"/>
    <property type="match status" value="2"/>
</dbReference>
<feature type="compositionally biased region" description="Basic and acidic residues" evidence="16">
    <location>
        <begin position="928"/>
        <end position="948"/>
    </location>
</feature>
<dbReference type="GO" id="GO:0005085">
    <property type="term" value="F:guanyl-nucleotide exchange factor activity"/>
    <property type="evidence" value="ECO:0007669"/>
    <property type="project" value="InterPro"/>
</dbReference>
<feature type="region of interest" description="Disordered" evidence="16">
    <location>
        <begin position="660"/>
        <end position="734"/>
    </location>
</feature>